<dbReference type="PROSITE" id="PS51934">
    <property type="entry name" value="LRAT"/>
    <property type="match status" value="1"/>
</dbReference>
<keyword evidence="6" id="KW-1185">Reference proteome</keyword>
<dbReference type="PANTHER" id="PTHR13943:SF77">
    <property type="entry name" value="LRAT DOMAIN-CONTAINING PROTEIN"/>
    <property type="match status" value="1"/>
</dbReference>
<dbReference type="GO" id="GO:0008970">
    <property type="term" value="F:phospholipase A1 activity"/>
    <property type="evidence" value="ECO:0007669"/>
    <property type="project" value="TreeGrafter"/>
</dbReference>
<keyword evidence="2" id="KW-0808">Transferase</keyword>
<reference evidence="6" key="1">
    <citation type="submission" date="2014-07" db="EMBL/GenBank/DDBJ databases">
        <authorList>
            <person name="Martin A.A"/>
            <person name="De Silva N."/>
        </authorList>
    </citation>
    <scope>NUCLEOTIDE SEQUENCE</scope>
</reference>
<dbReference type="STRING" id="75913.A0A0K0F0K4"/>
<keyword evidence="4" id="KW-0443">Lipid metabolism</keyword>
<evidence type="ECO:0000313" key="7">
    <source>
        <dbReference type="WBParaSite" id="SVE_0231800.1"/>
    </source>
</evidence>
<evidence type="ECO:0000256" key="3">
    <source>
        <dbReference type="ARBA" id="ARBA00022801"/>
    </source>
</evidence>
<protein>
    <submittedName>
        <fullName evidence="7">LRAT domain-containing protein</fullName>
    </submittedName>
</protein>
<comment type="similarity">
    <text evidence="1">Belongs to the H-rev107 family.</text>
</comment>
<reference evidence="7" key="2">
    <citation type="submission" date="2015-08" db="UniProtKB">
        <authorList>
            <consortium name="WormBaseParasite"/>
        </authorList>
    </citation>
    <scope>IDENTIFICATION</scope>
</reference>
<evidence type="ECO:0000259" key="5">
    <source>
        <dbReference type="PROSITE" id="PS51934"/>
    </source>
</evidence>
<evidence type="ECO:0000313" key="6">
    <source>
        <dbReference type="Proteomes" id="UP000035680"/>
    </source>
</evidence>
<feature type="domain" description="LRAT" evidence="5">
    <location>
        <begin position="73"/>
        <end position="199"/>
    </location>
</feature>
<dbReference type="GO" id="GO:0005737">
    <property type="term" value="C:cytoplasm"/>
    <property type="evidence" value="ECO:0007669"/>
    <property type="project" value="TreeGrafter"/>
</dbReference>
<dbReference type="GO" id="GO:0004623">
    <property type="term" value="F:phospholipase A2 activity"/>
    <property type="evidence" value="ECO:0007669"/>
    <property type="project" value="TreeGrafter"/>
</dbReference>
<dbReference type="WBParaSite" id="SVE_0231800.1">
    <property type="protein sequence ID" value="SVE_0231800.1"/>
    <property type="gene ID" value="SVE_0231800"/>
</dbReference>
<evidence type="ECO:0000256" key="2">
    <source>
        <dbReference type="ARBA" id="ARBA00022679"/>
    </source>
</evidence>
<dbReference type="Proteomes" id="UP000035680">
    <property type="component" value="Unassembled WGS sequence"/>
</dbReference>
<accession>A0A0K0F0K4</accession>
<dbReference type="InterPro" id="IPR007053">
    <property type="entry name" value="LRAT_dom"/>
</dbReference>
<dbReference type="Gene3D" id="3.90.1720.10">
    <property type="entry name" value="endopeptidase domain like (from Nostoc punctiforme)"/>
    <property type="match status" value="1"/>
</dbReference>
<dbReference type="Pfam" id="PF04970">
    <property type="entry name" value="LRAT"/>
    <property type="match status" value="1"/>
</dbReference>
<dbReference type="GO" id="GO:0070292">
    <property type="term" value="P:N-acylphosphatidylethanolamine metabolic process"/>
    <property type="evidence" value="ECO:0007669"/>
    <property type="project" value="TreeGrafter"/>
</dbReference>
<evidence type="ECO:0000256" key="1">
    <source>
        <dbReference type="ARBA" id="ARBA00007824"/>
    </source>
</evidence>
<dbReference type="PANTHER" id="PTHR13943">
    <property type="entry name" value="HRAS-LIKE SUPPRESSOR - RELATED"/>
    <property type="match status" value="1"/>
</dbReference>
<proteinExistence type="inferred from homology"/>
<dbReference type="InterPro" id="IPR051496">
    <property type="entry name" value="H-rev107_PLA/AT"/>
</dbReference>
<evidence type="ECO:0000256" key="4">
    <source>
        <dbReference type="ARBA" id="ARBA00023098"/>
    </source>
</evidence>
<name>A0A0K0F0K4_STRVS</name>
<dbReference type="GO" id="GO:0016410">
    <property type="term" value="F:N-acyltransferase activity"/>
    <property type="evidence" value="ECO:0007669"/>
    <property type="project" value="TreeGrafter"/>
</dbReference>
<dbReference type="AlphaFoldDB" id="A0A0K0F0K4"/>
<sequence length="228" mass="26812">MLDTYGILSYFDFIKYFKKIYDRLVNGTSEFEDDIYTSEEIDMPNKRPLVTDIINVSELKKLLKPGDMVEFESYILGVKAYGHWGLFLGIKNKEYIIIHLSRELVPIKKSNKWYQLSNILQQNEGEMSIHLTSLENAAYSEQTGRINNYLDCIKTPNSARHIRKIANKALRKEPDYCLISNNCEHFVTELRYNEKVSRQSKPVQKLLEFWNHISKLPYNHLTHKNSNI</sequence>
<organism evidence="6 7">
    <name type="scientific">Strongyloides venezuelensis</name>
    <name type="common">Threadworm</name>
    <dbReference type="NCBI Taxonomy" id="75913"/>
    <lineage>
        <taxon>Eukaryota</taxon>
        <taxon>Metazoa</taxon>
        <taxon>Ecdysozoa</taxon>
        <taxon>Nematoda</taxon>
        <taxon>Chromadorea</taxon>
        <taxon>Rhabditida</taxon>
        <taxon>Tylenchina</taxon>
        <taxon>Panagrolaimomorpha</taxon>
        <taxon>Strongyloidoidea</taxon>
        <taxon>Strongyloididae</taxon>
        <taxon>Strongyloides</taxon>
    </lineage>
</organism>
<keyword evidence="3" id="KW-0378">Hydrolase</keyword>